<evidence type="ECO:0000313" key="1">
    <source>
        <dbReference type="EMBL" id="KAF0890593.1"/>
    </source>
</evidence>
<organism evidence="1 2">
    <name type="scientific">Oryza meyeriana var. granulata</name>
    <dbReference type="NCBI Taxonomy" id="110450"/>
    <lineage>
        <taxon>Eukaryota</taxon>
        <taxon>Viridiplantae</taxon>
        <taxon>Streptophyta</taxon>
        <taxon>Embryophyta</taxon>
        <taxon>Tracheophyta</taxon>
        <taxon>Spermatophyta</taxon>
        <taxon>Magnoliopsida</taxon>
        <taxon>Liliopsida</taxon>
        <taxon>Poales</taxon>
        <taxon>Poaceae</taxon>
        <taxon>BOP clade</taxon>
        <taxon>Oryzoideae</taxon>
        <taxon>Oryzeae</taxon>
        <taxon>Oryzinae</taxon>
        <taxon>Oryza</taxon>
        <taxon>Oryza meyeriana</taxon>
    </lineage>
</organism>
<dbReference type="AlphaFoldDB" id="A0A6G1BT32"/>
<keyword evidence="2" id="KW-1185">Reference proteome</keyword>
<accession>A0A6G1BT32</accession>
<dbReference type="Proteomes" id="UP000479710">
    <property type="component" value="Unassembled WGS sequence"/>
</dbReference>
<evidence type="ECO:0000313" key="2">
    <source>
        <dbReference type="Proteomes" id="UP000479710"/>
    </source>
</evidence>
<protein>
    <submittedName>
        <fullName evidence="1">Uncharacterized protein</fullName>
    </submittedName>
</protein>
<dbReference type="EMBL" id="SPHZ02000011">
    <property type="protein sequence ID" value="KAF0890593.1"/>
    <property type="molecule type" value="Genomic_DNA"/>
</dbReference>
<name>A0A6G1BT32_9ORYZ</name>
<proteinExistence type="predicted"/>
<reference evidence="1 2" key="1">
    <citation type="submission" date="2019-11" db="EMBL/GenBank/DDBJ databases">
        <title>Whole genome sequence of Oryza granulata.</title>
        <authorList>
            <person name="Li W."/>
        </authorList>
    </citation>
    <scope>NUCLEOTIDE SEQUENCE [LARGE SCALE GENOMIC DNA]</scope>
    <source>
        <strain evidence="2">cv. Menghai</strain>
        <tissue evidence="1">Leaf</tissue>
    </source>
</reference>
<gene>
    <name evidence="1" type="ORF">E2562_003796</name>
</gene>
<sequence length="161" mass="17632">MTTTSLLHDTTLLWRPHHYCRLHSMCLHNTTITVSTQRSCVVPLSPPSMPRFALSRHSCHLAACCQAVISFSMLLAPPQDVGCGDPYQLQGHGRGKPYLHPCAAMGTGAADFLHFRDVYGYRVQIPNGSSPIDIPTSIRGHYILTPSTPLYGFPSLLSCLA</sequence>
<comment type="caution">
    <text evidence="1">The sequence shown here is derived from an EMBL/GenBank/DDBJ whole genome shotgun (WGS) entry which is preliminary data.</text>
</comment>